<proteinExistence type="predicted"/>
<accession>A0ABW3B2I6</accession>
<protein>
    <submittedName>
        <fullName evidence="1">Uncharacterized protein</fullName>
    </submittedName>
</protein>
<dbReference type="EMBL" id="JBHTHY010000004">
    <property type="protein sequence ID" value="MFD0797214.1"/>
    <property type="molecule type" value="Genomic_DNA"/>
</dbReference>
<evidence type="ECO:0000313" key="2">
    <source>
        <dbReference type="Proteomes" id="UP001597012"/>
    </source>
</evidence>
<dbReference type="RefSeq" id="WP_379933375.1">
    <property type="nucleotide sequence ID" value="NZ_JBHTHY010000004.1"/>
</dbReference>
<sequence length="45" mass="5458">MSKTIINLPDRQAGQPPTESRRFTFLINFKDRKRIRWATPKEYLH</sequence>
<keyword evidence="2" id="KW-1185">Reference proteome</keyword>
<reference evidence="2" key="1">
    <citation type="journal article" date="2019" name="Int. J. Syst. Evol. Microbiol.">
        <title>The Global Catalogue of Microorganisms (GCM) 10K type strain sequencing project: providing services to taxonomists for standard genome sequencing and annotation.</title>
        <authorList>
            <consortium name="The Broad Institute Genomics Platform"/>
            <consortium name="The Broad Institute Genome Sequencing Center for Infectious Disease"/>
            <person name="Wu L."/>
            <person name="Ma J."/>
        </authorList>
    </citation>
    <scope>NUCLEOTIDE SEQUENCE [LARGE SCALE GENOMIC DNA]</scope>
    <source>
        <strain evidence="2">CCUG 61948</strain>
    </source>
</reference>
<gene>
    <name evidence="1" type="ORF">ACFQZJ_07070</name>
</gene>
<evidence type="ECO:0000313" key="1">
    <source>
        <dbReference type="EMBL" id="MFD0797214.1"/>
    </source>
</evidence>
<name>A0ABW3B2I6_9FLAO</name>
<comment type="caution">
    <text evidence="1">The sequence shown here is derived from an EMBL/GenBank/DDBJ whole genome shotgun (WGS) entry which is preliminary data.</text>
</comment>
<dbReference type="Proteomes" id="UP001597012">
    <property type="component" value="Unassembled WGS sequence"/>
</dbReference>
<organism evidence="1 2">
    <name type="scientific">Maribacter chungangensis</name>
    <dbReference type="NCBI Taxonomy" id="1069117"/>
    <lineage>
        <taxon>Bacteria</taxon>
        <taxon>Pseudomonadati</taxon>
        <taxon>Bacteroidota</taxon>
        <taxon>Flavobacteriia</taxon>
        <taxon>Flavobacteriales</taxon>
        <taxon>Flavobacteriaceae</taxon>
        <taxon>Maribacter</taxon>
    </lineage>
</organism>